<gene>
    <name evidence="1" type="ORF">F4Y08_07880</name>
</gene>
<reference evidence="1" key="1">
    <citation type="submission" date="2019-09" db="EMBL/GenBank/DDBJ databases">
        <title>Characterisation of the sponge microbiome using genome-centric metagenomics.</title>
        <authorList>
            <person name="Engelberts J.P."/>
            <person name="Robbins S.J."/>
            <person name="De Goeij J.M."/>
            <person name="Aranda M."/>
            <person name="Bell S.C."/>
            <person name="Webster N.S."/>
        </authorList>
    </citation>
    <scope>NUCLEOTIDE SEQUENCE</scope>
    <source>
        <strain evidence="1">SB0662_bin_9</strain>
    </source>
</reference>
<dbReference type="EMBL" id="VXPY01000053">
    <property type="protein sequence ID" value="MYD90244.1"/>
    <property type="molecule type" value="Genomic_DNA"/>
</dbReference>
<sequence>MIKFGFQGEEVVDRLLADCTRKVSDAEADAVREAMNTQHPGQTYAEVEACRQTVLQESGYPIVVVDPKLAPASLRFFRNCGYINNGEISDGDAEGLIFAHPEGDADMILLVLSWDLP</sequence>
<dbReference type="AlphaFoldDB" id="A0A6B1DV55"/>
<proteinExistence type="predicted"/>
<name>A0A6B1DV55_9CHLR</name>
<comment type="caution">
    <text evidence="1">The sequence shown here is derived from an EMBL/GenBank/DDBJ whole genome shotgun (WGS) entry which is preliminary data.</text>
</comment>
<evidence type="ECO:0000313" key="1">
    <source>
        <dbReference type="EMBL" id="MYD90244.1"/>
    </source>
</evidence>
<accession>A0A6B1DV55</accession>
<protein>
    <submittedName>
        <fullName evidence="1">Uncharacterized protein</fullName>
    </submittedName>
</protein>
<organism evidence="1">
    <name type="scientific">Caldilineaceae bacterium SB0662_bin_9</name>
    <dbReference type="NCBI Taxonomy" id="2605258"/>
    <lineage>
        <taxon>Bacteria</taxon>
        <taxon>Bacillati</taxon>
        <taxon>Chloroflexota</taxon>
        <taxon>Caldilineae</taxon>
        <taxon>Caldilineales</taxon>
        <taxon>Caldilineaceae</taxon>
    </lineage>
</organism>